<gene>
    <name evidence="1" type="ORF">DW007_02745</name>
</gene>
<evidence type="ECO:0000313" key="2">
    <source>
        <dbReference type="Proteomes" id="UP000285201"/>
    </source>
</evidence>
<dbReference type="RefSeq" id="WP_118370223.1">
    <property type="nucleotide sequence ID" value="NZ_QROY01000002.1"/>
</dbReference>
<dbReference type="AlphaFoldDB" id="A0A415ME34"/>
<reference evidence="1 2" key="1">
    <citation type="submission" date="2018-08" db="EMBL/GenBank/DDBJ databases">
        <title>A genome reference for cultivated species of the human gut microbiota.</title>
        <authorList>
            <person name="Zou Y."/>
            <person name="Xue W."/>
            <person name="Luo G."/>
        </authorList>
    </citation>
    <scope>NUCLEOTIDE SEQUENCE [LARGE SCALE GENOMIC DNA]</scope>
    <source>
        <strain evidence="1 2">AF36-7BH</strain>
    </source>
</reference>
<accession>A0A415ME34</accession>
<proteinExistence type="predicted"/>
<name>A0A415ME34_9FIRM</name>
<dbReference type="EMBL" id="QROY01000002">
    <property type="protein sequence ID" value="RHL71082.1"/>
    <property type="molecule type" value="Genomic_DNA"/>
</dbReference>
<evidence type="ECO:0000313" key="1">
    <source>
        <dbReference type="EMBL" id="RHL71082.1"/>
    </source>
</evidence>
<comment type="caution">
    <text evidence="1">The sequence shown here is derived from an EMBL/GenBank/DDBJ whole genome shotgun (WGS) entry which is preliminary data.</text>
</comment>
<protein>
    <submittedName>
        <fullName evidence="1">Uncharacterized protein</fullName>
    </submittedName>
</protein>
<dbReference type="Proteomes" id="UP000285201">
    <property type="component" value="Unassembled WGS sequence"/>
</dbReference>
<sequence>MSKCGNNDCQWHKYCEGGLMWYDEDITECRSWIKPKPTKMKNIKVAESDYDKAVKVLKRNKIEFK</sequence>
<organism evidence="1 2">
    <name type="scientific">Lachnospira eligens</name>
    <dbReference type="NCBI Taxonomy" id="39485"/>
    <lineage>
        <taxon>Bacteria</taxon>
        <taxon>Bacillati</taxon>
        <taxon>Bacillota</taxon>
        <taxon>Clostridia</taxon>
        <taxon>Lachnospirales</taxon>
        <taxon>Lachnospiraceae</taxon>
        <taxon>Lachnospira</taxon>
    </lineage>
</organism>